<name>A0A8J9S801_PHATR</name>
<dbReference type="AlphaFoldDB" id="A0A8J9S801"/>
<dbReference type="EMBL" id="OU594958">
    <property type="protein sequence ID" value="CAG9282428.1"/>
    <property type="molecule type" value="Genomic_DNA"/>
</dbReference>
<sequence length="264" mass="30183">MSFVGTEKEVGLNCALVSRSFYEATNIPAVWESIAIGKYGESLYGSSSALYDYNAKSMLQDDNKRGSILVLSLDEVCYYKHSRREYYFACLVQELRWDRQNQRMYVYLDARGEADLRHPDSSTILIEGVQGDSPQPMEGSWSGVVEEPGHFQGSLDFPAEAFAHAGAYTFCYANLSHSNGDYDCVTLLTVPEDGSLRKAFVGARYEPLDRTVPVMKSEEHSTQVWRRFVESPVFERHIQGNSTGQRFLSWRPRNNRVILQRWWV</sequence>
<dbReference type="Proteomes" id="UP000836788">
    <property type="component" value="Chromosome 17"/>
</dbReference>
<gene>
    <name evidence="1" type="ORF">PTTT1_LOCUS19612</name>
</gene>
<organism evidence="1">
    <name type="scientific">Phaeodactylum tricornutum</name>
    <name type="common">Diatom</name>
    <dbReference type="NCBI Taxonomy" id="2850"/>
    <lineage>
        <taxon>Eukaryota</taxon>
        <taxon>Sar</taxon>
        <taxon>Stramenopiles</taxon>
        <taxon>Ochrophyta</taxon>
        <taxon>Bacillariophyta</taxon>
        <taxon>Bacillariophyceae</taxon>
        <taxon>Bacillariophycidae</taxon>
        <taxon>Naviculales</taxon>
        <taxon>Phaeodactylaceae</taxon>
        <taxon>Phaeodactylum</taxon>
    </lineage>
</organism>
<protein>
    <submittedName>
        <fullName evidence="1">Uncharacterized protein</fullName>
    </submittedName>
</protein>
<proteinExistence type="predicted"/>
<accession>A0A8J9S801</accession>
<reference evidence="1" key="1">
    <citation type="submission" date="2022-02" db="EMBL/GenBank/DDBJ databases">
        <authorList>
            <person name="Giguere J D."/>
        </authorList>
    </citation>
    <scope>NUCLEOTIDE SEQUENCE</scope>
    <source>
        <strain evidence="1">CCAP 1055/1</strain>
    </source>
</reference>
<evidence type="ECO:0000313" key="1">
    <source>
        <dbReference type="EMBL" id="CAG9282428.1"/>
    </source>
</evidence>